<dbReference type="RefSeq" id="YP_001497384.1">
    <property type="nucleotide sequence ID" value="NC_009898.1"/>
</dbReference>
<evidence type="ECO:0000313" key="2">
    <source>
        <dbReference type="Proteomes" id="UP000202419"/>
    </source>
</evidence>
<dbReference type="KEGG" id="vg:5659378"/>
<protein>
    <submittedName>
        <fullName evidence="1">Uncharacterized protein B188R</fullName>
    </submittedName>
</protein>
<evidence type="ECO:0000313" key="1">
    <source>
        <dbReference type="EMBL" id="ABT14587.1"/>
    </source>
</evidence>
<proteinExistence type="predicted"/>
<name>A7IW63_PBCVN</name>
<dbReference type="EMBL" id="DQ491002">
    <property type="protein sequence ID" value="ABT14587.1"/>
    <property type="molecule type" value="Genomic_DNA"/>
</dbReference>
<organism evidence="1 2">
    <name type="scientific">Paramecium bursaria Chlorella virus NY2A</name>
    <name type="common">PBCV-NY2A</name>
    <dbReference type="NCBI Taxonomy" id="46021"/>
    <lineage>
        <taxon>Viruses</taxon>
        <taxon>Varidnaviria</taxon>
        <taxon>Bamfordvirae</taxon>
        <taxon>Nucleocytoviricota</taxon>
        <taxon>Megaviricetes</taxon>
        <taxon>Algavirales</taxon>
        <taxon>Phycodnaviridae</taxon>
        <taxon>Chlorovirus</taxon>
        <taxon>Chlorovirus americanus</taxon>
    </lineage>
</organism>
<sequence>MCFGRNKRIQVFEEISYEEFYEKFYRSLFPGTSLRSFIRANRYKRAFFGGMIRPKDFVTIPRSRNDTRVVCLISGFVRPICLKSRWCCTLCCSVSRI</sequence>
<dbReference type="Proteomes" id="UP000202419">
    <property type="component" value="Segment"/>
</dbReference>
<dbReference type="GeneID" id="5659378"/>
<reference evidence="1 2" key="1">
    <citation type="journal article" date="2007" name="Virology">
        <title>Sequence and annotation of the 369-kb NY-2A and the 345-kb AR158 viruses that infect Chlorella NC64A.</title>
        <authorList>
            <person name="Fitzgerald L.A."/>
            <person name="Graves M.V."/>
            <person name="Li X."/>
            <person name="Feldblyum T."/>
            <person name="Nierman W.C."/>
            <person name="Van Etten J.L."/>
        </authorList>
    </citation>
    <scope>NUCLEOTIDE SEQUENCE [LARGE SCALE GENOMIC DNA]</scope>
    <source>
        <strain evidence="1 2">NY-2A</strain>
    </source>
</reference>
<accession>A7IW63</accession>
<dbReference type="OrthoDB" id="38783at10239"/>
<gene>
    <name evidence="1" type="primary">B188R</name>
    <name evidence="1" type="ORF">NY2A_B188R</name>
</gene>
<keyword evidence="2" id="KW-1185">Reference proteome</keyword>
<organismHost>
    <name type="scientific">Chlorella</name>
    <dbReference type="NCBI Taxonomy" id="3071"/>
</organismHost>